<feature type="transmembrane region" description="Helical" evidence="3">
    <location>
        <begin position="43"/>
        <end position="61"/>
    </location>
</feature>
<dbReference type="GO" id="GO:0020037">
    <property type="term" value="F:heme binding"/>
    <property type="evidence" value="ECO:0007669"/>
    <property type="project" value="InterPro"/>
</dbReference>
<keyword evidence="2" id="KW-0408">Iron</keyword>
<keyword evidence="5" id="KW-1185">Reference proteome</keyword>
<feature type="transmembrane region" description="Helical" evidence="3">
    <location>
        <begin position="7"/>
        <end position="23"/>
    </location>
</feature>
<dbReference type="PANTHER" id="PTHR24286">
    <property type="entry name" value="CYTOCHROME P450 26"/>
    <property type="match status" value="1"/>
</dbReference>
<dbReference type="AlphaFoldDB" id="A0A7J0FYW0"/>
<accession>A0A7J0FYW0</accession>
<dbReference type="PANTHER" id="PTHR24286:SF12">
    <property type="entry name" value="CYTOCHROME P450 FAMILY PROTEIN, EXPRESSED"/>
    <property type="match status" value="1"/>
</dbReference>
<dbReference type="GO" id="GO:0016705">
    <property type="term" value="F:oxidoreductase activity, acting on paired donors, with incorporation or reduction of molecular oxygen"/>
    <property type="evidence" value="ECO:0007669"/>
    <property type="project" value="InterPro"/>
</dbReference>
<dbReference type="GO" id="GO:0010268">
    <property type="term" value="P:brassinosteroid homeostasis"/>
    <property type="evidence" value="ECO:0007669"/>
    <property type="project" value="TreeGrafter"/>
</dbReference>
<dbReference type="Gene3D" id="1.10.630.10">
    <property type="entry name" value="Cytochrome P450"/>
    <property type="match status" value="1"/>
</dbReference>
<proteinExistence type="predicted"/>
<evidence type="ECO:0000256" key="2">
    <source>
        <dbReference type="ARBA" id="ARBA00023004"/>
    </source>
</evidence>
<dbReference type="GO" id="GO:0004497">
    <property type="term" value="F:monooxygenase activity"/>
    <property type="evidence" value="ECO:0007669"/>
    <property type="project" value="InterPro"/>
</dbReference>
<sequence>MEVTMGVWLVGVVPVVGWLLWWWNDLWYGFWCGGGGKLPPGHMGVPFFGEIFTFLYYFKLLRRPDDYINSKRQKYGDGVGMYRTHLFRSPAIISCSPSANKFVFQSDDSFILEWPTVEIVGTNSLVAVQGSKHARLRSFVSRAINQPDALRHTALMVQPRVIDALRSWAHKGRIVAYTEAKKETCDDNGAIANPTHPQVLLNMDGVRILVHSLEHLLDSLVEVFACLATHGYKHIVNPLIVGLGLDFWTLPHNNRNPLPHVISVLPHLIHRLSPPSHAKTTSEEGAQWRWCVHCLLGRSWTKGKARRLCGLQEWPARSNMGKKTRWVVGGRDLLSGEGLGIVPAIFGRGGN</sequence>
<protein>
    <submittedName>
        <fullName evidence="4">Uncharacterized protein</fullName>
    </submittedName>
</protein>
<gene>
    <name evidence="4" type="ORF">Acr_16g0002710</name>
</gene>
<keyword evidence="3" id="KW-0472">Membrane</keyword>
<evidence type="ECO:0000313" key="5">
    <source>
        <dbReference type="Proteomes" id="UP000585474"/>
    </source>
</evidence>
<evidence type="ECO:0000256" key="3">
    <source>
        <dbReference type="SAM" id="Phobius"/>
    </source>
</evidence>
<dbReference type="EMBL" id="BJWL01000016">
    <property type="protein sequence ID" value="GFZ03647.1"/>
    <property type="molecule type" value="Genomic_DNA"/>
</dbReference>
<dbReference type="SUPFAM" id="SSF48264">
    <property type="entry name" value="Cytochrome P450"/>
    <property type="match status" value="1"/>
</dbReference>
<dbReference type="InterPro" id="IPR036396">
    <property type="entry name" value="Cyt_P450_sf"/>
</dbReference>
<dbReference type="GO" id="GO:0005506">
    <property type="term" value="F:iron ion binding"/>
    <property type="evidence" value="ECO:0007669"/>
    <property type="project" value="InterPro"/>
</dbReference>
<dbReference type="Proteomes" id="UP000585474">
    <property type="component" value="Unassembled WGS sequence"/>
</dbReference>
<evidence type="ECO:0000256" key="1">
    <source>
        <dbReference type="ARBA" id="ARBA00022723"/>
    </source>
</evidence>
<dbReference type="OrthoDB" id="1670612at2759"/>
<reference evidence="4 5" key="1">
    <citation type="submission" date="2019-07" db="EMBL/GenBank/DDBJ databases">
        <title>De Novo Assembly of kiwifruit Actinidia rufa.</title>
        <authorList>
            <person name="Sugita-Konishi S."/>
            <person name="Sato K."/>
            <person name="Mori E."/>
            <person name="Abe Y."/>
            <person name="Kisaki G."/>
            <person name="Hamano K."/>
            <person name="Suezawa K."/>
            <person name="Otani M."/>
            <person name="Fukuda T."/>
            <person name="Manabe T."/>
            <person name="Gomi K."/>
            <person name="Tabuchi M."/>
            <person name="Akimitsu K."/>
            <person name="Kataoka I."/>
        </authorList>
    </citation>
    <scope>NUCLEOTIDE SEQUENCE [LARGE SCALE GENOMIC DNA]</scope>
    <source>
        <strain evidence="5">cv. Fuchu</strain>
    </source>
</reference>
<dbReference type="GO" id="GO:0016125">
    <property type="term" value="P:sterol metabolic process"/>
    <property type="evidence" value="ECO:0007669"/>
    <property type="project" value="TreeGrafter"/>
</dbReference>
<keyword evidence="3" id="KW-0812">Transmembrane</keyword>
<dbReference type="GO" id="GO:0016132">
    <property type="term" value="P:brassinosteroid biosynthetic process"/>
    <property type="evidence" value="ECO:0007669"/>
    <property type="project" value="TreeGrafter"/>
</dbReference>
<comment type="caution">
    <text evidence="4">The sequence shown here is derived from an EMBL/GenBank/DDBJ whole genome shotgun (WGS) entry which is preliminary data.</text>
</comment>
<organism evidence="4 5">
    <name type="scientific">Actinidia rufa</name>
    <dbReference type="NCBI Taxonomy" id="165716"/>
    <lineage>
        <taxon>Eukaryota</taxon>
        <taxon>Viridiplantae</taxon>
        <taxon>Streptophyta</taxon>
        <taxon>Embryophyta</taxon>
        <taxon>Tracheophyta</taxon>
        <taxon>Spermatophyta</taxon>
        <taxon>Magnoliopsida</taxon>
        <taxon>eudicotyledons</taxon>
        <taxon>Gunneridae</taxon>
        <taxon>Pentapetalae</taxon>
        <taxon>asterids</taxon>
        <taxon>Ericales</taxon>
        <taxon>Actinidiaceae</taxon>
        <taxon>Actinidia</taxon>
    </lineage>
</organism>
<keyword evidence="3" id="KW-1133">Transmembrane helix</keyword>
<evidence type="ECO:0000313" key="4">
    <source>
        <dbReference type="EMBL" id="GFZ03647.1"/>
    </source>
</evidence>
<name>A0A7J0FYW0_9ERIC</name>
<keyword evidence="1" id="KW-0479">Metal-binding</keyword>